<keyword evidence="4 10" id="KW-0813">Transport</keyword>
<dbReference type="HAMAP" id="MF_00395">
    <property type="entry name" value="Cytb6_f_PetN"/>
    <property type="match status" value="1"/>
</dbReference>
<keyword evidence="6 10" id="KW-0249">Electron transport</keyword>
<keyword evidence="10" id="KW-0602">Photosynthesis</keyword>
<keyword evidence="10" id="KW-0793">Thylakoid</keyword>
<accession>A0A1L2F1Q9</accession>
<evidence type="ECO:0000256" key="5">
    <source>
        <dbReference type="ARBA" id="ARBA00022692"/>
    </source>
</evidence>
<keyword evidence="7 10" id="KW-1133">Transmembrane helix</keyword>
<dbReference type="RefSeq" id="YP_009330504.1">
    <property type="nucleotide sequence ID" value="NC_032288.1"/>
</dbReference>
<geneLocation type="plastid" evidence="12"/>
<evidence type="ECO:0000313" key="12">
    <source>
        <dbReference type="EMBL" id="ANS72276.1"/>
    </source>
</evidence>
<evidence type="ECO:0000256" key="2">
    <source>
        <dbReference type="ARBA" id="ARBA00004167"/>
    </source>
</evidence>
<dbReference type="InterPro" id="IPR005497">
    <property type="entry name" value="Cytochrome_b6-f_cplx_su8"/>
</dbReference>
<evidence type="ECO:0000256" key="7">
    <source>
        <dbReference type="ARBA" id="ARBA00022989"/>
    </source>
</evidence>
<dbReference type="GeneID" id="30685502"/>
<feature type="transmembrane region" description="Helical" evidence="11">
    <location>
        <begin position="6"/>
        <end position="24"/>
    </location>
</feature>
<evidence type="ECO:0000256" key="6">
    <source>
        <dbReference type="ARBA" id="ARBA00022982"/>
    </source>
</evidence>
<dbReference type="Pfam" id="PF03742">
    <property type="entry name" value="PetN"/>
    <property type="match status" value="1"/>
</dbReference>
<comment type="subunit">
    <text evidence="9 10">The 4 large subunits of the cytochrome b6-f complex are cytochrome b6, subunit IV (17 kDa polypeptide, PetD), cytochrome f and the Rieske protein, while the 4 small subunits are PetG, PetL, PetM and PetN. The complex functions as a dimer.</text>
</comment>
<evidence type="ECO:0000256" key="9">
    <source>
        <dbReference type="ARBA" id="ARBA00025834"/>
    </source>
</evidence>
<sequence length="29" mass="3321">MDIISLGWATIMMIFTFSLSLIVWGRNGF</sequence>
<dbReference type="InterPro" id="IPR036143">
    <property type="entry name" value="Cytochr_b6-f_cplx_su8_sf"/>
</dbReference>
<comment type="function">
    <text evidence="1 10">Component of the cytochrome b6-f complex, which mediates electron transfer between photosystem II (PSII) and photosystem I (PSI), cyclic electron flow around PSI, and state transitions.</text>
</comment>
<comment type="similarity">
    <text evidence="3 10">Belongs to the PetN family.</text>
</comment>
<dbReference type="GO" id="GO:0009512">
    <property type="term" value="C:cytochrome b6f complex"/>
    <property type="evidence" value="ECO:0007669"/>
    <property type="project" value="InterPro"/>
</dbReference>
<keyword evidence="12" id="KW-0934">Plastid</keyword>
<dbReference type="AlphaFoldDB" id="A0A1L2F1Q9"/>
<evidence type="ECO:0000256" key="1">
    <source>
        <dbReference type="ARBA" id="ARBA00003068"/>
    </source>
</evidence>
<proteinExistence type="inferred from homology"/>
<comment type="subcellular location">
    <subcellularLocation>
        <location evidence="10">Cellular thylakoid membrane</location>
        <topology evidence="10">Single-pass membrane protein</topology>
    </subcellularLocation>
    <subcellularLocation>
        <location evidence="2">Membrane</location>
        <topology evidence="2">Single-pass membrane protein</topology>
    </subcellularLocation>
</comment>
<evidence type="ECO:0000256" key="8">
    <source>
        <dbReference type="ARBA" id="ARBA00023136"/>
    </source>
</evidence>
<keyword evidence="8 10" id="KW-0472">Membrane</keyword>
<dbReference type="EMBL" id="KU255795">
    <property type="protein sequence ID" value="ANS72276.1"/>
    <property type="molecule type" value="Genomic_DNA"/>
</dbReference>
<protein>
    <recommendedName>
        <fullName evidence="10">Cytochrome b6-f complex subunit 8</fullName>
    </recommendedName>
    <alternativeName>
        <fullName evidence="10">Cytochrome b6-f complex subunit PetN</fullName>
    </alternativeName>
    <alternativeName>
        <fullName evidence="10">Cytochrome b6-f complex subunit VIII</fullName>
    </alternativeName>
</protein>
<evidence type="ECO:0000256" key="4">
    <source>
        <dbReference type="ARBA" id="ARBA00022448"/>
    </source>
</evidence>
<dbReference type="GO" id="GO:0009055">
    <property type="term" value="F:electron transfer activity"/>
    <property type="evidence" value="ECO:0007669"/>
    <property type="project" value="UniProtKB-UniRule"/>
</dbReference>
<reference evidence="12" key="1">
    <citation type="submission" date="2015-12" db="EMBL/GenBank/DDBJ databases">
        <title>Complete organellar genomes of the endangered brown algae Coccophora langsdorfii.</title>
        <authorList>
            <person name="Graf L."/>
        </authorList>
    </citation>
    <scope>NUCLEOTIDE SEQUENCE</scope>
</reference>
<dbReference type="SUPFAM" id="SSF103451">
    <property type="entry name" value="PetN subunit of the cytochrome b6f complex"/>
    <property type="match status" value="1"/>
</dbReference>
<keyword evidence="5 10" id="KW-0812">Transmembrane</keyword>
<evidence type="ECO:0000256" key="3">
    <source>
        <dbReference type="ARBA" id="ARBA00010969"/>
    </source>
</evidence>
<evidence type="ECO:0000256" key="10">
    <source>
        <dbReference type="HAMAP-Rule" id="MF_00395"/>
    </source>
</evidence>
<name>A0A1L2F1Q9_9PHAE</name>
<dbReference type="GO" id="GO:0042651">
    <property type="term" value="C:thylakoid membrane"/>
    <property type="evidence" value="ECO:0007669"/>
    <property type="project" value="UniProtKB-UniRule"/>
</dbReference>
<dbReference type="GO" id="GO:0015979">
    <property type="term" value="P:photosynthesis"/>
    <property type="evidence" value="ECO:0007669"/>
    <property type="project" value="UniProtKB-KW"/>
</dbReference>
<dbReference type="GO" id="GO:0017004">
    <property type="term" value="P:cytochrome complex assembly"/>
    <property type="evidence" value="ECO:0007669"/>
    <property type="project" value="UniProtKB-UniRule"/>
</dbReference>
<evidence type="ECO:0000256" key="11">
    <source>
        <dbReference type="SAM" id="Phobius"/>
    </source>
</evidence>
<gene>
    <name evidence="10 12" type="primary">petN</name>
</gene>
<organism evidence="12">
    <name type="scientific">Coccophora langsdorfii</name>
    <dbReference type="NCBI Taxonomy" id="74099"/>
    <lineage>
        <taxon>Eukaryota</taxon>
        <taxon>Sar</taxon>
        <taxon>Stramenopiles</taxon>
        <taxon>Ochrophyta</taxon>
        <taxon>PX clade</taxon>
        <taxon>Phaeophyceae</taxon>
        <taxon>Fucales</taxon>
        <taxon>Sargassaceae</taxon>
        <taxon>Coccophora</taxon>
    </lineage>
</organism>